<dbReference type="SUPFAM" id="SSF53756">
    <property type="entry name" value="UDP-Glycosyltransferase/glycogen phosphorylase"/>
    <property type="match status" value="1"/>
</dbReference>
<organism evidence="1 2">
    <name type="scientific">Uliginosibacterium silvisoli</name>
    <dbReference type="NCBI Taxonomy" id="3114758"/>
    <lineage>
        <taxon>Bacteria</taxon>
        <taxon>Pseudomonadati</taxon>
        <taxon>Pseudomonadota</taxon>
        <taxon>Betaproteobacteria</taxon>
        <taxon>Rhodocyclales</taxon>
        <taxon>Zoogloeaceae</taxon>
        <taxon>Uliginosibacterium</taxon>
    </lineage>
</organism>
<keyword evidence="2" id="KW-1185">Reference proteome</keyword>
<dbReference type="Proteomes" id="UP001331561">
    <property type="component" value="Unassembled WGS sequence"/>
</dbReference>
<sequence>MRILIASGFFESELPSYREYSYSSELAALGHTVTLMCGDQSQTWRFSRGATTPSNPSLGDNEFRAATGVTLLRRKVFFRVSDLVLYLPVISAIRSADVVHVIEFRQGVTVLIALLARLFGKPVVYDHEQRGDRTARWYSRVDSLLRRALIFTGSWCVDCVRHTVLANRDHFLSCTPRQVPTMFAPLGTDPRRFHFSADERDATRKTLGIAPDSRVAVMSGKLHVMKRVTDVVKACRAAGVRLILIGTIAPEVQAAIDELGPGDEIILPPASSAGLRAVYCAADLAIFTTFTLSYWEAYATGIQLVVPGTAFGKMVFAGDANVALFGSDDMFRVADEEYLKGVDITQMLATAIPTLPMQVRSSRSRYTAETQVQQLAKLYARVTTPGESVHAA</sequence>
<gene>
    <name evidence="1" type="ORF">VVD49_19025</name>
</gene>
<reference evidence="1 2" key="1">
    <citation type="submission" date="2024-01" db="EMBL/GenBank/DDBJ databases">
        <title>Uliginosibacterium soil sp. nov.</title>
        <authorList>
            <person name="Lv Y."/>
        </authorList>
    </citation>
    <scope>NUCLEOTIDE SEQUENCE [LARGE SCALE GENOMIC DNA]</scope>
    <source>
        <strain evidence="1 2">H3</strain>
    </source>
</reference>
<name>A0ABU6K7P5_9RHOO</name>
<proteinExistence type="predicted"/>
<accession>A0ABU6K7P5</accession>
<dbReference type="EMBL" id="JAYXHS010000004">
    <property type="protein sequence ID" value="MEC5387833.1"/>
    <property type="molecule type" value="Genomic_DNA"/>
</dbReference>
<evidence type="ECO:0000313" key="1">
    <source>
        <dbReference type="EMBL" id="MEC5387833.1"/>
    </source>
</evidence>
<comment type="caution">
    <text evidence="1">The sequence shown here is derived from an EMBL/GenBank/DDBJ whole genome shotgun (WGS) entry which is preliminary data.</text>
</comment>
<dbReference type="RefSeq" id="WP_327600807.1">
    <property type="nucleotide sequence ID" value="NZ_JAYXHS010000004.1"/>
</dbReference>
<evidence type="ECO:0000313" key="2">
    <source>
        <dbReference type="Proteomes" id="UP001331561"/>
    </source>
</evidence>
<protein>
    <submittedName>
        <fullName evidence="1">Uncharacterized protein</fullName>
    </submittedName>
</protein>
<dbReference type="Gene3D" id="3.40.50.2000">
    <property type="entry name" value="Glycogen Phosphorylase B"/>
    <property type="match status" value="2"/>
</dbReference>